<dbReference type="OrthoDB" id="10261634at2759"/>
<comment type="similarity">
    <text evidence="3">Belongs to the TPT transporter family. SLC35D subfamily.</text>
</comment>
<evidence type="ECO:0000256" key="4">
    <source>
        <dbReference type="ARBA" id="ARBA00011182"/>
    </source>
</evidence>
<dbReference type="EMBL" id="NAJQ01000607">
    <property type="protein sequence ID" value="TKA66939.1"/>
    <property type="molecule type" value="Genomic_DNA"/>
</dbReference>
<dbReference type="CDD" id="cd22997">
    <property type="entry name" value="GT_LH"/>
    <property type="match status" value="1"/>
</dbReference>
<dbReference type="Pfam" id="PF03151">
    <property type="entry name" value="TPT"/>
    <property type="match status" value="1"/>
</dbReference>
<evidence type="ECO:0000256" key="5">
    <source>
        <dbReference type="ARBA" id="ARBA00022692"/>
    </source>
</evidence>
<evidence type="ECO:0000256" key="7">
    <source>
        <dbReference type="ARBA" id="ARBA00023136"/>
    </source>
</evidence>
<dbReference type="PANTHER" id="PTHR11132">
    <property type="entry name" value="SOLUTE CARRIER FAMILY 35"/>
    <property type="match status" value="1"/>
</dbReference>
<feature type="transmembrane region" description="Helical" evidence="8">
    <location>
        <begin position="88"/>
        <end position="108"/>
    </location>
</feature>
<evidence type="ECO:0000313" key="10">
    <source>
        <dbReference type="EMBL" id="TKA66939.1"/>
    </source>
</evidence>
<feature type="transmembrane region" description="Helical" evidence="8">
    <location>
        <begin position="205"/>
        <end position="222"/>
    </location>
</feature>
<evidence type="ECO:0000256" key="1">
    <source>
        <dbReference type="ARBA" id="ARBA00003420"/>
    </source>
</evidence>
<dbReference type="InterPro" id="IPR004853">
    <property type="entry name" value="Sugar_P_trans_dom"/>
</dbReference>
<keyword evidence="6 8" id="KW-1133">Transmembrane helix</keyword>
<evidence type="ECO:0000256" key="6">
    <source>
        <dbReference type="ARBA" id="ARBA00022989"/>
    </source>
</evidence>
<feature type="transmembrane region" description="Helical" evidence="8">
    <location>
        <begin position="339"/>
        <end position="360"/>
    </location>
</feature>
<evidence type="ECO:0000256" key="2">
    <source>
        <dbReference type="ARBA" id="ARBA00004477"/>
    </source>
</evidence>
<keyword evidence="5 8" id="KW-0812">Transmembrane</keyword>
<comment type="subcellular location">
    <subcellularLocation>
        <location evidence="2">Endoplasmic reticulum membrane</location>
        <topology evidence="2">Multi-pass membrane protein</topology>
    </subcellularLocation>
</comment>
<feature type="domain" description="Sugar phosphate transporter" evidence="9">
    <location>
        <begin position="88"/>
        <end position="347"/>
    </location>
</feature>
<comment type="function">
    <text evidence="1">Involved in the import of GDP-mannose from the cytoplasm into the Golgi lumen.</text>
</comment>
<comment type="caution">
    <text evidence="10">The sequence shown here is derived from an EMBL/GenBank/DDBJ whole genome shotgun (WGS) entry which is preliminary data.</text>
</comment>
<evidence type="ECO:0000259" key="9">
    <source>
        <dbReference type="Pfam" id="PF03151"/>
    </source>
</evidence>
<evidence type="ECO:0000256" key="3">
    <source>
        <dbReference type="ARBA" id="ARBA00010425"/>
    </source>
</evidence>
<keyword evidence="11" id="KW-1185">Reference proteome</keyword>
<evidence type="ECO:0000256" key="8">
    <source>
        <dbReference type="SAM" id="Phobius"/>
    </source>
</evidence>
<feature type="transmembrane region" description="Helical" evidence="8">
    <location>
        <begin position="176"/>
        <end position="193"/>
    </location>
</feature>
<evidence type="ECO:0000313" key="11">
    <source>
        <dbReference type="Proteomes" id="UP000309340"/>
    </source>
</evidence>
<proteinExistence type="inferred from homology"/>
<feature type="transmembrane region" description="Helical" evidence="8">
    <location>
        <begin position="228"/>
        <end position="247"/>
    </location>
</feature>
<dbReference type="AlphaFoldDB" id="A0A4V5NEE2"/>
<protein>
    <recommendedName>
        <fullName evidence="9">Sugar phosphate transporter domain-containing protein</fullName>
    </recommendedName>
</protein>
<name>A0A4V5NEE2_9PEZI</name>
<feature type="transmembrane region" description="Helical" evidence="8">
    <location>
        <begin position="151"/>
        <end position="170"/>
    </location>
</feature>
<feature type="transmembrane region" description="Helical" evidence="8">
    <location>
        <begin position="259"/>
        <end position="279"/>
    </location>
</feature>
<comment type="subunit">
    <text evidence="4">Homooligomer.</text>
</comment>
<feature type="transmembrane region" description="Helical" evidence="8">
    <location>
        <begin position="114"/>
        <end position="139"/>
    </location>
</feature>
<feature type="transmembrane region" description="Helical" evidence="8">
    <location>
        <begin position="299"/>
        <end position="318"/>
    </location>
</feature>
<sequence length="641" mass="70971">MTTGLQLPDDNKPQETLAAIMAEKTYLASPSFEKGKYDSHGKPSSDFSTSEFSHSLLQQDARKLEAQVDLPPTQRVPAERQASLSKKLVFLASYFFLNLSLTVSNKAILGKAHFPWLLTTLHASVTSIGCFGMMGSGYLKVKRLNAREGAVLTAFSFLFTLNIAISNVSLDAVSLPFHQIMRSTCPVITIFIYRSVYGRTYSTQTYLSMIPLILGVALATAGDYYATLTGVIMTLMGVVLASVKTVATNRLITGAFWPMEVLLLMSPLATTQCVVYAFMTGEVYELRVALANGAFPSPTLRIGLIANACIALALNIVSFQANKVAGALTISVCGNVKQALTIALALLSAGILGYPSPVIINWNQTFDDASLVEGGSHLAKIAGVNEYVSNLGPEHDEDLVLMVDGYDIWLQLRPQTLVDRYFDINRRADERIRKEVGPAVAEKHNIRHEIIFGCQKRCWPWTFGDPPCYAVPNSSLPKDIYGPQTDTPSTNDENPYNNYRQRFLNSGMGIGTVRAMRKLFGQAFEQAQVESNIGSDQYIFSRIFGDQEIWREAVRRDSLQTTSSLAKQWMSGHPKDFFPQQHLEEVRKKAASREDGNFEFGIGLDYGSEIVLNTVFAEDDTEWLYFNDSSRLQEAEKVHVA</sequence>
<organism evidence="10 11">
    <name type="scientific">Friedmanniomyces simplex</name>
    <dbReference type="NCBI Taxonomy" id="329884"/>
    <lineage>
        <taxon>Eukaryota</taxon>
        <taxon>Fungi</taxon>
        <taxon>Dikarya</taxon>
        <taxon>Ascomycota</taxon>
        <taxon>Pezizomycotina</taxon>
        <taxon>Dothideomycetes</taxon>
        <taxon>Dothideomycetidae</taxon>
        <taxon>Mycosphaerellales</taxon>
        <taxon>Teratosphaeriaceae</taxon>
        <taxon>Friedmanniomyces</taxon>
    </lineage>
</organism>
<reference evidence="10 11" key="1">
    <citation type="submission" date="2017-03" db="EMBL/GenBank/DDBJ databases">
        <title>Genomes of endolithic fungi from Antarctica.</title>
        <authorList>
            <person name="Coleine C."/>
            <person name="Masonjones S."/>
            <person name="Stajich J.E."/>
        </authorList>
    </citation>
    <scope>NUCLEOTIDE SEQUENCE [LARGE SCALE GENOMIC DNA]</scope>
    <source>
        <strain evidence="10 11">CCFEE 5184</strain>
    </source>
</reference>
<dbReference type="InterPro" id="IPR050186">
    <property type="entry name" value="TPT_transporter"/>
</dbReference>
<accession>A0A4V5NEE2</accession>
<gene>
    <name evidence="10" type="ORF">B0A55_10723</name>
</gene>
<keyword evidence="7 8" id="KW-0472">Membrane</keyword>
<dbReference type="Proteomes" id="UP000309340">
    <property type="component" value="Unassembled WGS sequence"/>
</dbReference>
<dbReference type="GO" id="GO:0005789">
    <property type="term" value="C:endoplasmic reticulum membrane"/>
    <property type="evidence" value="ECO:0007669"/>
    <property type="project" value="UniProtKB-SubCell"/>
</dbReference>